<protein>
    <recommendedName>
        <fullName evidence="5">CAP-Gly protein</fullName>
    </recommendedName>
</protein>
<keyword evidence="4" id="KW-1185">Reference proteome</keyword>
<dbReference type="Proteomes" id="UP000035100">
    <property type="component" value="Unassembled WGS sequence"/>
</dbReference>
<accession>A0A0D0PE43</accession>
<feature type="transmembrane region" description="Helical" evidence="2">
    <location>
        <begin position="96"/>
        <end position="122"/>
    </location>
</feature>
<feature type="transmembrane region" description="Helical" evidence="2">
    <location>
        <begin position="66"/>
        <end position="84"/>
    </location>
</feature>
<keyword evidence="2" id="KW-0812">Transmembrane</keyword>
<keyword evidence="1" id="KW-0175">Coiled coil</keyword>
<dbReference type="STRING" id="1123501.Wenmar_02040"/>
<dbReference type="eggNOG" id="COG1196">
    <property type="taxonomic scope" value="Bacteria"/>
</dbReference>
<evidence type="ECO:0000313" key="3">
    <source>
        <dbReference type="EMBL" id="KIQ69676.1"/>
    </source>
</evidence>
<keyword evidence="2" id="KW-1133">Transmembrane helix</keyword>
<gene>
    <name evidence="3" type="ORF">Wenmar_02040</name>
</gene>
<proteinExistence type="predicted"/>
<dbReference type="RefSeq" id="WP_018304890.1">
    <property type="nucleotide sequence ID" value="NZ_KB902316.1"/>
</dbReference>
<feature type="transmembrane region" description="Helical" evidence="2">
    <location>
        <begin position="21"/>
        <end position="46"/>
    </location>
</feature>
<evidence type="ECO:0000256" key="1">
    <source>
        <dbReference type="SAM" id="Coils"/>
    </source>
</evidence>
<comment type="caution">
    <text evidence="3">The sequence shown here is derived from an EMBL/GenBank/DDBJ whole genome shotgun (WGS) entry which is preliminary data.</text>
</comment>
<reference evidence="3 4" key="1">
    <citation type="submission" date="2013-01" db="EMBL/GenBank/DDBJ databases">
        <authorList>
            <person name="Fiebig A."/>
            <person name="Goeker M."/>
            <person name="Klenk H.-P.P."/>
        </authorList>
    </citation>
    <scope>NUCLEOTIDE SEQUENCE [LARGE SCALE GENOMIC DNA]</scope>
    <source>
        <strain evidence="3 4">DSM 24838</strain>
    </source>
</reference>
<sequence length="343" mass="35245">MATMEPAHGSFGTARRVSWGAIFAGTVVALALMILFATLGLAIGAAAVDPLYEQNPLEGLGTGSGIWIIVSQIVALVVGGYAAARLAGVPRTVASLLHGAAVWALTTLLLAWAAVAGGGAMFGAASTMIGNTARGAANAVEALAPDDVSFPDVSEVASQLSVEDLPPEVQQALSDAGVTLPQLRREAGDAFRSVVSAQEQQRALNIVRGALADALRNPSDIGEEVNDAIDSLVTGPDAVFGEEDRQQVLAVLERRLGIDAEDAEGLLQAIETRIEGAVDEMRRTLDQVQQQALEAAQAATSALATTATWLTIASLLGLAAALGGAFAGKPDGLLGERTDDVRY</sequence>
<organism evidence="3 4">
    <name type="scientific">Wenxinia marina DSM 24838</name>
    <dbReference type="NCBI Taxonomy" id="1123501"/>
    <lineage>
        <taxon>Bacteria</taxon>
        <taxon>Pseudomonadati</taxon>
        <taxon>Pseudomonadota</taxon>
        <taxon>Alphaproteobacteria</taxon>
        <taxon>Rhodobacterales</taxon>
        <taxon>Roseobacteraceae</taxon>
        <taxon>Wenxinia</taxon>
    </lineage>
</organism>
<dbReference type="OrthoDB" id="7056535at2"/>
<name>A0A0D0PE43_9RHOB</name>
<dbReference type="AlphaFoldDB" id="A0A0D0PE43"/>
<dbReference type="EMBL" id="AONG01000009">
    <property type="protein sequence ID" value="KIQ69676.1"/>
    <property type="molecule type" value="Genomic_DNA"/>
</dbReference>
<evidence type="ECO:0000256" key="2">
    <source>
        <dbReference type="SAM" id="Phobius"/>
    </source>
</evidence>
<evidence type="ECO:0000313" key="4">
    <source>
        <dbReference type="Proteomes" id="UP000035100"/>
    </source>
</evidence>
<evidence type="ECO:0008006" key="5">
    <source>
        <dbReference type="Google" id="ProtNLM"/>
    </source>
</evidence>
<feature type="coiled-coil region" evidence="1">
    <location>
        <begin position="260"/>
        <end position="298"/>
    </location>
</feature>
<keyword evidence="2" id="KW-0472">Membrane</keyword>